<feature type="region of interest" description="Disordered" evidence="1">
    <location>
        <begin position="327"/>
        <end position="350"/>
    </location>
</feature>
<protein>
    <submittedName>
        <fullName evidence="3">Uncharacterized protein</fullName>
    </submittedName>
</protein>
<dbReference type="Proteomes" id="UP000298416">
    <property type="component" value="Unassembled WGS sequence"/>
</dbReference>
<dbReference type="AlphaFoldDB" id="A0A8X8YN48"/>
<evidence type="ECO:0000313" key="3">
    <source>
        <dbReference type="EMBL" id="KAG6435953.1"/>
    </source>
</evidence>
<feature type="transmembrane region" description="Helical" evidence="2">
    <location>
        <begin position="237"/>
        <end position="260"/>
    </location>
</feature>
<dbReference type="PANTHER" id="PTHR38542">
    <property type="entry name" value="OS04G0450500 PROTEIN"/>
    <property type="match status" value="1"/>
</dbReference>
<organism evidence="3">
    <name type="scientific">Salvia splendens</name>
    <name type="common">Scarlet sage</name>
    <dbReference type="NCBI Taxonomy" id="180675"/>
    <lineage>
        <taxon>Eukaryota</taxon>
        <taxon>Viridiplantae</taxon>
        <taxon>Streptophyta</taxon>
        <taxon>Embryophyta</taxon>
        <taxon>Tracheophyta</taxon>
        <taxon>Spermatophyta</taxon>
        <taxon>Magnoliopsida</taxon>
        <taxon>eudicotyledons</taxon>
        <taxon>Gunneridae</taxon>
        <taxon>Pentapetalae</taxon>
        <taxon>asterids</taxon>
        <taxon>lamiids</taxon>
        <taxon>Lamiales</taxon>
        <taxon>Lamiaceae</taxon>
        <taxon>Nepetoideae</taxon>
        <taxon>Mentheae</taxon>
        <taxon>Salviinae</taxon>
        <taxon>Salvia</taxon>
        <taxon>Salvia subgen. Calosphace</taxon>
        <taxon>core Calosphace</taxon>
    </lineage>
</organism>
<keyword evidence="4" id="KW-1185">Reference proteome</keyword>
<feature type="compositionally biased region" description="Basic and acidic residues" evidence="1">
    <location>
        <begin position="332"/>
        <end position="350"/>
    </location>
</feature>
<proteinExistence type="predicted"/>
<comment type="caution">
    <text evidence="3">The sequence shown here is derived from an EMBL/GenBank/DDBJ whole genome shotgun (WGS) entry which is preliminary data.</text>
</comment>
<evidence type="ECO:0000313" key="4">
    <source>
        <dbReference type="Proteomes" id="UP000298416"/>
    </source>
</evidence>
<gene>
    <name evidence="3" type="ORF">SASPL_100834</name>
</gene>
<keyword evidence="2" id="KW-0472">Membrane</keyword>
<name>A0A8X8YN48_SALSN</name>
<keyword evidence="2" id="KW-0812">Transmembrane</keyword>
<dbReference type="PANTHER" id="PTHR38542:SF2">
    <property type="entry name" value="REPLICATION FACTOR A C-TERMINAL DOMAIN-CONTAINING PROTEIN"/>
    <property type="match status" value="1"/>
</dbReference>
<accession>A0A8X8YN48</accession>
<evidence type="ECO:0000256" key="1">
    <source>
        <dbReference type="SAM" id="MobiDB-lite"/>
    </source>
</evidence>
<sequence length="410" mass="46331">MATAIGWYGPLIDLCKASSYVGDYVQLVVFVHQFTPIQYKIGGNGGEVVRMDVLVGDETRSYFPVTIWQKHMRSLISVGRVFLLRSLDKLIGESHVGITVKDKLRKVAGWLQRANLAHCGSILNYNECRRQLKVNWKLHEEICTQDCSSLSELSQCEDSCKASFHASVGEIFLPITWADLREPEAERMFISRRLNSLGENSLVDDLITIGCQICGAPVNDRLVYVQAFERLIRSSRAFIILISFVLAGQTLSITPFLYIAKEAQTMFSCESCKLGFMTLFFLILQLYLWDDSKYLPISVTNKAAELLFGNIPAEKVLSSYKLHRPSPSHTGFKKDRSCARKEVDNEGEKGGGHNPNFYMIWLILLRSLFQHGKNSPFKFKVTVDTNMDWENGRLEMVSVSLPAFTGTPQN</sequence>
<reference evidence="3" key="2">
    <citation type="submission" date="2020-08" db="EMBL/GenBank/DDBJ databases">
        <title>Plant Genome Project.</title>
        <authorList>
            <person name="Zhang R.-G."/>
        </authorList>
    </citation>
    <scope>NUCLEOTIDE SEQUENCE</scope>
    <source>
        <strain evidence="3">Huo1</strain>
        <tissue evidence="3">Leaf</tissue>
    </source>
</reference>
<dbReference type="EMBL" id="PNBA02000001">
    <property type="protein sequence ID" value="KAG6435953.1"/>
    <property type="molecule type" value="Genomic_DNA"/>
</dbReference>
<reference evidence="3" key="1">
    <citation type="submission" date="2018-01" db="EMBL/GenBank/DDBJ databases">
        <authorList>
            <person name="Mao J.F."/>
        </authorList>
    </citation>
    <scope>NUCLEOTIDE SEQUENCE</scope>
    <source>
        <strain evidence="3">Huo1</strain>
        <tissue evidence="3">Leaf</tissue>
    </source>
</reference>
<keyword evidence="2" id="KW-1133">Transmembrane helix</keyword>
<evidence type="ECO:0000256" key="2">
    <source>
        <dbReference type="SAM" id="Phobius"/>
    </source>
</evidence>
<feature type="transmembrane region" description="Helical" evidence="2">
    <location>
        <begin position="272"/>
        <end position="289"/>
    </location>
</feature>